<evidence type="ECO:0000256" key="2">
    <source>
        <dbReference type="ARBA" id="ARBA00023008"/>
    </source>
</evidence>
<dbReference type="SUPFAM" id="SSF52833">
    <property type="entry name" value="Thioredoxin-like"/>
    <property type="match status" value="1"/>
</dbReference>
<dbReference type="InterPro" id="IPR013766">
    <property type="entry name" value="Thioredoxin_domain"/>
</dbReference>
<keyword evidence="5" id="KW-1133">Transmembrane helix</keyword>
<keyword evidence="5" id="KW-0812">Transmembrane</keyword>
<keyword evidence="5" id="KW-0472">Membrane</keyword>
<evidence type="ECO:0000256" key="1">
    <source>
        <dbReference type="ARBA" id="ARBA00010996"/>
    </source>
</evidence>
<feature type="binding site" evidence="3">
    <location>
        <position position="243"/>
    </location>
    <ligand>
        <name>Cu cation</name>
        <dbReference type="ChEBI" id="CHEBI:23378"/>
    </ligand>
</feature>
<dbReference type="KEGG" id="gaw:V144x_27620"/>
<feature type="disulfide bond" description="Redox-active" evidence="4">
    <location>
        <begin position="243"/>
        <end position="249"/>
    </location>
</feature>
<dbReference type="RefSeq" id="WP_144985657.1">
    <property type="nucleotide sequence ID" value="NZ_CP037920.1"/>
</dbReference>
<feature type="domain" description="Thioredoxin" evidence="6">
    <location>
        <begin position="203"/>
        <end position="371"/>
    </location>
</feature>
<sequence>MTAIALTKSATEADFVESVDCLIIAADTPRLTELLSEEHPVYSQKSTAATARMRAWILVGLGRIGLCHGSLIYVIEELDTGIEPYLVAAAAVALRSYPSKERTFARYLVHAIENIRYHDEPVNYERYGEYSEDESRTAVTEILESLEWHGAGMLTNDEMTFLRGLPDCHQEIVSRLALRADSHSTSCCEIPEIFGRFSLPSGRQVNEAALGAVLFEDQDGSVFGFREYFRGTSSIVAFFYTRCDNPFKCSLTVAKLANIQRILQKRDLQRPVRVAAITYDPEFDDTTRIRVYGADRGIEFDSHTKLLRCIRGMETVRKYFRSGSNFIGSLINRHRIEAFVLDRSGEIVATFQRMRWDEEEIIEFAVDHAEGCESVQRKNISHARSHLRRFFMGLLSILPPAAVAFFPKCPFCWAAYFSAVGLSGLELAYSPWFYPVLWFFLCIHVVSSGIRSRTTGKLYSFVMAVAGAGLLVLPAGQWSKLLAIGLIGTSSLIGSMEHQRSRLKTTARSRSSSEFVCSADDNEETP</sequence>
<evidence type="ECO:0000313" key="7">
    <source>
        <dbReference type="EMBL" id="QDT97290.1"/>
    </source>
</evidence>
<comment type="similarity">
    <text evidence="1">Belongs to the SCO1/2 family.</text>
</comment>
<keyword evidence="3" id="KW-0479">Metal-binding</keyword>
<dbReference type="Proteomes" id="UP000318704">
    <property type="component" value="Chromosome"/>
</dbReference>
<name>A0A517VWB2_9PLAN</name>
<protein>
    <submittedName>
        <fullName evidence="7">SCO1/SenC</fullName>
    </submittedName>
</protein>
<evidence type="ECO:0000256" key="4">
    <source>
        <dbReference type="PIRSR" id="PIRSR603782-2"/>
    </source>
</evidence>
<feature type="binding site" evidence="3">
    <location>
        <position position="334"/>
    </location>
    <ligand>
        <name>Cu cation</name>
        <dbReference type="ChEBI" id="CHEBI:23378"/>
    </ligand>
</feature>
<keyword evidence="4" id="KW-1015">Disulfide bond</keyword>
<reference evidence="7 8" key="1">
    <citation type="submission" date="2019-03" db="EMBL/GenBank/DDBJ databases">
        <title>Deep-cultivation of Planctomycetes and their phenomic and genomic characterization uncovers novel biology.</title>
        <authorList>
            <person name="Wiegand S."/>
            <person name="Jogler M."/>
            <person name="Boedeker C."/>
            <person name="Pinto D."/>
            <person name="Vollmers J."/>
            <person name="Rivas-Marin E."/>
            <person name="Kohn T."/>
            <person name="Peeters S.H."/>
            <person name="Heuer A."/>
            <person name="Rast P."/>
            <person name="Oberbeckmann S."/>
            <person name="Bunk B."/>
            <person name="Jeske O."/>
            <person name="Meyerdierks A."/>
            <person name="Storesund J.E."/>
            <person name="Kallscheuer N."/>
            <person name="Luecker S."/>
            <person name="Lage O.M."/>
            <person name="Pohl T."/>
            <person name="Merkel B.J."/>
            <person name="Hornburger P."/>
            <person name="Mueller R.-W."/>
            <person name="Bruemmer F."/>
            <person name="Labrenz M."/>
            <person name="Spormann A.M."/>
            <person name="Op den Camp H."/>
            <person name="Overmann J."/>
            <person name="Amann R."/>
            <person name="Jetten M.S.M."/>
            <person name="Mascher T."/>
            <person name="Medema M.H."/>
            <person name="Devos D.P."/>
            <person name="Kaster A.-K."/>
            <person name="Ovreas L."/>
            <person name="Rohde M."/>
            <person name="Galperin M.Y."/>
            <person name="Jogler C."/>
        </authorList>
    </citation>
    <scope>NUCLEOTIDE SEQUENCE [LARGE SCALE GENOMIC DNA]</scope>
    <source>
        <strain evidence="7 8">V144</strain>
    </source>
</reference>
<evidence type="ECO:0000259" key="6">
    <source>
        <dbReference type="PROSITE" id="PS51352"/>
    </source>
</evidence>
<dbReference type="AlphaFoldDB" id="A0A517VWB2"/>
<evidence type="ECO:0000313" key="8">
    <source>
        <dbReference type="Proteomes" id="UP000318704"/>
    </source>
</evidence>
<evidence type="ECO:0000256" key="5">
    <source>
        <dbReference type="SAM" id="Phobius"/>
    </source>
</evidence>
<dbReference type="Pfam" id="PF02630">
    <property type="entry name" value="SCO1-SenC"/>
    <property type="match status" value="1"/>
</dbReference>
<dbReference type="InterPro" id="IPR036249">
    <property type="entry name" value="Thioredoxin-like_sf"/>
</dbReference>
<feature type="binding site" evidence="3">
    <location>
        <position position="249"/>
    </location>
    <ligand>
        <name>Cu cation</name>
        <dbReference type="ChEBI" id="CHEBI:23378"/>
    </ligand>
</feature>
<gene>
    <name evidence="7" type="ORF">V144x_27620</name>
</gene>
<dbReference type="EMBL" id="CP037920">
    <property type="protein sequence ID" value="QDT97290.1"/>
    <property type="molecule type" value="Genomic_DNA"/>
</dbReference>
<feature type="transmembrane region" description="Helical" evidence="5">
    <location>
        <begin position="427"/>
        <end position="446"/>
    </location>
</feature>
<proteinExistence type="inferred from homology"/>
<organism evidence="7 8">
    <name type="scientific">Gimesia aquarii</name>
    <dbReference type="NCBI Taxonomy" id="2527964"/>
    <lineage>
        <taxon>Bacteria</taxon>
        <taxon>Pseudomonadati</taxon>
        <taxon>Planctomycetota</taxon>
        <taxon>Planctomycetia</taxon>
        <taxon>Planctomycetales</taxon>
        <taxon>Planctomycetaceae</taxon>
        <taxon>Gimesia</taxon>
    </lineage>
</organism>
<dbReference type="Gene3D" id="3.40.30.10">
    <property type="entry name" value="Glutaredoxin"/>
    <property type="match status" value="1"/>
</dbReference>
<feature type="transmembrane region" description="Helical" evidence="5">
    <location>
        <begin position="458"/>
        <end position="475"/>
    </location>
</feature>
<dbReference type="PROSITE" id="PS51352">
    <property type="entry name" value="THIOREDOXIN_2"/>
    <property type="match status" value="1"/>
</dbReference>
<keyword evidence="2 3" id="KW-0186">Copper</keyword>
<feature type="transmembrane region" description="Helical" evidence="5">
    <location>
        <begin position="387"/>
        <end position="407"/>
    </location>
</feature>
<dbReference type="GO" id="GO:0046872">
    <property type="term" value="F:metal ion binding"/>
    <property type="evidence" value="ECO:0007669"/>
    <property type="project" value="UniProtKB-KW"/>
</dbReference>
<dbReference type="InterPro" id="IPR003782">
    <property type="entry name" value="SCO1/SenC"/>
</dbReference>
<evidence type="ECO:0000256" key="3">
    <source>
        <dbReference type="PIRSR" id="PIRSR603782-1"/>
    </source>
</evidence>
<accession>A0A517VWB2</accession>